<dbReference type="InterPro" id="IPR011990">
    <property type="entry name" value="TPR-like_helical_dom_sf"/>
</dbReference>
<reference evidence="3" key="2">
    <citation type="submission" date="2023-05" db="EMBL/GenBank/DDBJ databases">
        <authorList>
            <consortium name="Lawrence Berkeley National Laboratory"/>
            <person name="Steindorff A."/>
            <person name="Hensen N."/>
            <person name="Bonometti L."/>
            <person name="Westerberg I."/>
            <person name="Brannstrom I.O."/>
            <person name="Guillou S."/>
            <person name="Cros-Aarteil S."/>
            <person name="Calhoun S."/>
            <person name="Haridas S."/>
            <person name="Kuo A."/>
            <person name="Mondo S."/>
            <person name="Pangilinan J."/>
            <person name="Riley R."/>
            <person name="Labutti K."/>
            <person name="Andreopoulos B."/>
            <person name="Lipzen A."/>
            <person name="Chen C."/>
            <person name="Yanf M."/>
            <person name="Daum C."/>
            <person name="Ng V."/>
            <person name="Clum A."/>
            <person name="Ohm R."/>
            <person name="Martin F."/>
            <person name="Silar P."/>
            <person name="Natvig D."/>
            <person name="Lalanne C."/>
            <person name="Gautier V."/>
            <person name="Ament-Velasquez S.L."/>
            <person name="Kruys A."/>
            <person name="Hutchinson M.I."/>
            <person name="Powell A.J."/>
            <person name="Barry K."/>
            <person name="Miller A.N."/>
            <person name="Grigoriev I.V."/>
            <person name="Debuchy R."/>
            <person name="Gladieux P."/>
            <person name="Thoren M.H."/>
            <person name="Johannesson H."/>
        </authorList>
    </citation>
    <scope>NUCLEOTIDE SEQUENCE</scope>
    <source>
        <strain evidence="3">PSN243</strain>
    </source>
</reference>
<feature type="region of interest" description="Disordered" evidence="1">
    <location>
        <begin position="272"/>
        <end position="310"/>
    </location>
</feature>
<evidence type="ECO:0000313" key="4">
    <source>
        <dbReference type="Proteomes" id="UP001321760"/>
    </source>
</evidence>
<evidence type="ECO:0000256" key="1">
    <source>
        <dbReference type="SAM" id="MobiDB-lite"/>
    </source>
</evidence>
<dbReference type="EMBL" id="MU865930">
    <property type="protein sequence ID" value="KAK4450924.1"/>
    <property type="molecule type" value="Genomic_DNA"/>
</dbReference>
<feature type="region of interest" description="Disordered" evidence="1">
    <location>
        <begin position="86"/>
        <end position="143"/>
    </location>
</feature>
<keyword evidence="4" id="KW-1185">Reference proteome</keyword>
<dbReference type="InterPro" id="IPR025676">
    <property type="entry name" value="Clr5_dom"/>
</dbReference>
<dbReference type="AlphaFoldDB" id="A0AAV9GSH7"/>
<gene>
    <name evidence="3" type="ORF">QBC34DRAFT_447896</name>
</gene>
<accession>A0AAV9GSH7</accession>
<sequence length="542" mass="60564">MEREHSFQASQKAYKEQFDVWGWKKKLPKEVAQFMTEKAKKRKREAQKETLFSYGGKKWTRARAEKSVSRSKSGQDPAELHYFNTPEGVTYATPPGASPLLQGEPSGDVSGDATSPTDSFSDAASIADTSSESSKESEVPEIRLSFEGKSRQDLLDKWTFPKVHPNEIPEGSKERMLNLVLDRLTQLQGATNEETSKVAYALADHYIKTGENARADGILERHTRAHIRTLGYGHKKTRQHILHVVELLNGWGRHEDALGMLSKAKEIHASVSRKDNPIISGRRTKSATRRDKDNEKTAQPGVGGDTGTSLSGVVDLVSNKPTRATIDLALSMTRPTVRANDAAAEGVLLAIIRACRRSGQLATEHLRATADLLGFYRKWQTDDVHIDAYLQAQTTVSAILSEHIVWDLESFHGFEVIEAALEVVSCLVRCGYKTQARVLFHKIQDVGIQVFGSSDERMVWTLISIGLVYQTHCSWAEAREWFEAAFAAVLTPGWDHKDGIVQSLQRALERQHFAYITDEGRPFRTVFGVNGLTIMPLRLHME</sequence>
<dbReference type="Proteomes" id="UP001321760">
    <property type="component" value="Unassembled WGS sequence"/>
</dbReference>
<dbReference type="Pfam" id="PF14420">
    <property type="entry name" value="Clr5"/>
    <property type="match status" value="1"/>
</dbReference>
<dbReference type="Gene3D" id="1.25.40.10">
    <property type="entry name" value="Tetratricopeptide repeat domain"/>
    <property type="match status" value="1"/>
</dbReference>
<comment type="caution">
    <text evidence="3">The sequence shown here is derived from an EMBL/GenBank/DDBJ whole genome shotgun (WGS) entry which is preliminary data.</text>
</comment>
<name>A0AAV9GSH7_9PEZI</name>
<organism evidence="3 4">
    <name type="scientific">Podospora aff. communis PSN243</name>
    <dbReference type="NCBI Taxonomy" id="3040156"/>
    <lineage>
        <taxon>Eukaryota</taxon>
        <taxon>Fungi</taxon>
        <taxon>Dikarya</taxon>
        <taxon>Ascomycota</taxon>
        <taxon>Pezizomycotina</taxon>
        <taxon>Sordariomycetes</taxon>
        <taxon>Sordariomycetidae</taxon>
        <taxon>Sordariales</taxon>
        <taxon>Podosporaceae</taxon>
        <taxon>Podospora</taxon>
    </lineage>
</organism>
<feature type="compositionally biased region" description="Basic and acidic residues" evidence="1">
    <location>
        <begin position="133"/>
        <end position="143"/>
    </location>
</feature>
<protein>
    <recommendedName>
        <fullName evidence="2">Clr5 domain-containing protein</fullName>
    </recommendedName>
</protein>
<reference evidence="3" key="1">
    <citation type="journal article" date="2023" name="Mol. Phylogenet. Evol.">
        <title>Genome-scale phylogeny and comparative genomics of the fungal order Sordariales.</title>
        <authorList>
            <person name="Hensen N."/>
            <person name="Bonometti L."/>
            <person name="Westerberg I."/>
            <person name="Brannstrom I.O."/>
            <person name="Guillou S."/>
            <person name="Cros-Aarteil S."/>
            <person name="Calhoun S."/>
            <person name="Haridas S."/>
            <person name="Kuo A."/>
            <person name="Mondo S."/>
            <person name="Pangilinan J."/>
            <person name="Riley R."/>
            <person name="LaButti K."/>
            <person name="Andreopoulos B."/>
            <person name="Lipzen A."/>
            <person name="Chen C."/>
            <person name="Yan M."/>
            <person name="Daum C."/>
            <person name="Ng V."/>
            <person name="Clum A."/>
            <person name="Steindorff A."/>
            <person name="Ohm R.A."/>
            <person name="Martin F."/>
            <person name="Silar P."/>
            <person name="Natvig D.O."/>
            <person name="Lalanne C."/>
            <person name="Gautier V."/>
            <person name="Ament-Velasquez S.L."/>
            <person name="Kruys A."/>
            <person name="Hutchinson M.I."/>
            <person name="Powell A.J."/>
            <person name="Barry K."/>
            <person name="Miller A.N."/>
            <person name="Grigoriev I.V."/>
            <person name="Debuchy R."/>
            <person name="Gladieux P."/>
            <person name="Hiltunen Thoren M."/>
            <person name="Johannesson H."/>
        </authorList>
    </citation>
    <scope>NUCLEOTIDE SEQUENCE</scope>
    <source>
        <strain evidence="3">PSN243</strain>
    </source>
</reference>
<feature type="compositionally biased region" description="Low complexity" evidence="1">
    <location>
        <begin position="118"/>
        <end position="132"/>
    </location>
</feature>
<proteinExistence type="predicted"/>
<feature type="domain" description="Clr5" evidence="2">
    <location>
        <begin position="1"/>
        <end position="25"/>
    </location>
</feature>
<evidence type="ECO:0000259" key="2">
    <source>
        <dbReference type="Pfam" id="PF14420"/>
    </source>
</evidence>
<evidence type="ECO:0000313" key="3">
    <source>
        <dbReference type="EMBL" id="KAK4450924.1"/>
    </source>
</evidence>